<feature type="region of interest" description="Disordered" evidence="1">
    <location>
        <begin position="1"/>
        <end position="122"/>
    </location>
</feature>
<feature type="compositionally biased region" description="Polar residues" evidence="1">
    <location>
        <begin position="106"/>
        <end position="117"/>
    </location>
</feature>
<dbReference type="RefSeq" id="WP_093524631.1">
    <property type="nucleotide sequence ID" value="NZ_FOIJ01000015.1"/>
</dbReference>
<dbReference type="Proteomes" id="UP000199181">
    <property type="component" value="Unassembled WGS sequence"/>
</dbReference>
<reference evidence="3" key="1">
    <citation type="submission" date="2016-10" db="EMBL/GenBank/DDBJ databases">
        <authorList>
            <person name="Varghese N."/>
            <person name="Submissions S."/>
        </authorList>
    </citation>
    <scope>NUCLEOTIDE SEQUENCE [LARGE SCALE GENOMIC DNA]</scope>
    <source>
        <strain evidence="3">DSM 16858</strain>
    </source>
</reference>
<feature type="region of interest" description="Disordered" evidence="1">
    <location>
        <begin position="603"/>
        <end position="682"/>
    </location>
</feature>
<gene>
    <name evidence="2" type="ORF">SAMN05443639_115110</name>
</gene>
<feature type="region of interest" description="Disordered" evidence="1">
    <location>
        <begin position="427"/>
        <end position="448"/>
    </location>
</feature>
<evidence type="ECO:0000256" key="1">
    <source>
        <dbReference type="SAM" id="MobiDB-lite"/>
    </source>
</evidence>
<feature type="compositionally biased region" description="Basic and acidic residues" evidence="1">
    <location>
        <begin position="15"/>
        <end position="39"/>
    </location>
</feature>
<protein>
    <submittedName>
        <fullName evidence="2">Uncharacterized protein</fullName>
    </submittedName>
</protein>
<name>A0A1I0KXX0_9BACT</name>
<sequence length="972" mass="101824">MTSIRSNAPSRTPARPKEDNPEAKAEEAKPLAKPNEVDATKQAAPPPLAPAKKDDFSQKTPDAAQPLELMRDASSRISAAPTSTAAQPEEEQNAPVDLAAPEQKTLLPTAQTITGGTASPEALRGLEAPVDLATSAKKAILPAAQAVTGGTATPSTGANRISSLETGGTEQPAELGGVTGLAKPNVLLKAPEVPNTVSAAATPEASAVVPETPLLNGQQRAQQEVDVKTVADDRAETETLHQNIKDGTNQKTQEIFSMADGSTAAPPGVSVTKRSDNEVELVRKDEAGNELERTYAKRNADGTLQLDSRSFKDNTNKRDVVEVLADGSSSVKSASWQSTENQSAQNTPSFEQLQQSRERTVTVSEQRIGQKDAEGNWVKEGGTLSTDAYTQTEGAVKGSQTAYSSQQGLGGVDDKLKGNFADPNGTVDRATTHTYTVHPPGEDGTQPKPEYERIERFSQGDAQATSYVNAELSTDVRPVMVVGDGVPVMSEDDYMDYESKVGTQNHNLEDLNNLRDAHKRFWGDSYDANDAQLQDQLPKRWLAENKDDANTYESQTFVEGAPNATITTRRELQADNTVTETYAGKTFSPDPNSDDLVDVKGTSTTQYGEDGKVAQSSFQRTQADGSVEDGSYRRTQEQTAQGTLVTEHAEGNVTQADGKKSSSIMDRQTRETETGRELVRSSQAAIEDGRRVTHELTPDGEKLLSSSADGSNAVEITDASQFTQPFEENLAATAAASNLTNLKGLTDSGGIFSGVKEAQATQAQALLGGKLDTAMAQTASAYKKAGVGLGVGGGAIGAGAAAASMMDAVRTKNNLAIASASIGLGGAAADMGSAASVMKGALGKFGGMLGIGGAALGNVSSILGGVDSIMTADKTGLEGQKIKGITNVVTGGLGLAALAAGSPLLALGLGVAGVGINAITELITDDQHQIANLKINDPNYRPSQEEAAPQPNPDDWKESDELPFDPMIGNLW</sequence>
<feature type="compositionally biased region" description="Polar residues" evidence="1">
    <location>
        <begin position="1"/>
        <end position="10"/>
    </location>
</feature>
<feature type="compositionally biased region" description="Polar residues" evidence="1">
    <location>
        <begin position="327"/>
        <end position="367"/>
    </location>
</feature>
<feature type="region of interest" description="Disordered" evidence="1">
    <location>
        <begin position="327"/>
        <end position="368"/>
    </location>
</feature>
<proteinExistence type="predicted"/>
<dbReference type="EMBL" id="FOIJ01000015">
    <property type="protein sequence ID" value="SEU30536.1"/>
    <property type="molecule type" value="Genomic_DNA"/>
</dbReference>
<keyword evidence="3" id="KW-1185">Reference proteome</keyword>
<organism evidence="2 3">
    <name type="scientific">Stigmatella erecta</name>
    <dbReference type="NCBI Taxonomy" id="83460"/>
    <lineage>
        <taxon>Bacteria</taxon>
        <taxon>Pseudomonadati</taxon>
        <taxon>Myxococcota</taxon>
        <taxon>Myxococcia</taxon>
        <taxon>Myxococcales</taxon>
        <taxon>Cystobacterineae</taxon>
        <taxon>Archangiaceae</taxon>
        <taxon>Stigmatella</taxon>
    </lineage>
</organism>
<evidence type="ECO:0000313" key="2">
    <source>
        <dbReference type="EMBL" id="SEU30536.1"/>
    </source>
</evidence>
<evidence type="ECO:0000313" key="3">
    <source>
        <dbReference type="Proteomes" id="UP000199181"/>
    </source>
</evidence>
<feature type="compositionally biased region" description="Polar residues" evidence="1">
    <location>
        <begin position="75"/>
        <end position="86"/>
    </location>
</feature>
<feature type="compositionally biased region" description="Basic and acidic residues" evidence="1">
    <location>
        <begin position="667"/>
        <end position="679"/>
    </location>
</feature>
<feature type="region of interest" description="Disordered" evidence="1">
    <location>
        <begin position="148"/>
        <end position="177"/>
    </location>
</feature>
<feature type="region of interest" description="Disordered" evidence="1">
    <location>
        <begin position="937"/>
        <end position="972"/>
    </location>
</feature>
<feature type="compositionally biased region" description="Polar residues" evidence="1">
    <location>
        <begin position="614"/>
        <end position="624"/>
    </location>
</feature>
<accession>A0A1I0KXX0</accession>
<dbReference type="AlphaFoldDB" id="A0A1I0KXX0"/>
<feature type="compositionally biased region" description="Polar residues" evidence="1">
    <location>
        <begin position="148"/>
        <end position="169"/>
    </location>
</feature>